<name>A0ABV5IVD0_9ACTN</name>
<accession>A0ABV5IVD0</accession>
<evidence type="ECO:0000313" key="3">
    <source>
        <dbReference type="Proteomes" id="UP001589647"/>
    </source>
</evidence>
<sequence length="176" mass="18456">MTYLIIFVTVLSVLNLLLVLALITRLRGGGDARGAGPAPEHIPLPVLPPGTTPAPFTATTRDGEVVDAGGIRLVGFFSPACSLCGERLPALLDYVRRGRFRRDEVLAVLIGAPGEVAELAARIGPAARVVIEEEPEGPVWRAFGLRGLPAFYLLDERGVISGSGTEPAALPAAEPV</sequence>
<keyword evidence="1" id="KW-0812">Transmembrane</keyword>
<proteinExistence type="predicted"/>
<dbReference type="Proteomes" id="UP001589647">
    <property type="component" value="Unassembled WGS sequence"/>
</dbReference>
<evidence type="ECO:0000256" key="1">
    <source>
        <dbReference type="SAM" id="Phobius"/>
    </source>
</evidence>
<keyword evidence="3" id="KW-1185">Reference proteome</keyword>
<comment type="caution">
    <text evidence="2">The sequence shown here is derived from an EMBL/GenBank/DDBJ whole genome shotgun (WGS) entry which is preliminary data.</text>
</comment>
<dbReference type="InterPro" id="IPR036249">
    <property type="entry name" value="Thioredoxin-like_sf"/>
</dbReference>
<dbReference type="SUPFAM" id="SSF52833">
    <property type="entry name" value="Thioredoxin-like"/>
    <property type="match status" value="1"/>
</dbReference>
<organism evidence="2 3">
    <name type="scientific">Nonomuraea spiralis</name>
    <dbReference type="NCBI Taxonomy" id="46182"/>
    <lineage>
        <taxon>Bacteria</taxon>
        <taxon>Bacillati</taxon>
        <taxon>Actinomycetota</taxon>
        <taxon>Actinomycetes</taxon>
        <taxon>Streptosporangiales</taxon>
        <taxon>Streptosporangiaceae</taxon>
        <taxon>Nonomuraea</taxon>
    </lineage>
</organism>
<keyword evidence="1" id="KW-0472">Membrane</keyword>
<dbReference type="Gene3D" id="3.40.30.10">
    <property type="entry name" value="Glutaredoxin"/>
    <property type="match status" value="1"/>
</dbReference>
<evidence type="ECO:0000313" key="2">
    <source>
        <dbReference type="EMBL" id="MFB9208532.1"/>
    </source>
</evidence>
<keyword evidence="1" id="KW-1133">Transmembrane helix</keyword>
<protein>
    <recommendedName>
        <fullName evidence="4">Thioredoxin domain-containing protein</fullName>
    </recommendedName>
</protein>
<dbReference type="EMBL" id="JBHMEI010000078">
    <property type="protein sequence ID" value="MFB9208532.1"/>
    <property type="molecule type" value="Genomic_DNA"/>
</dbReference>
<feature type="transmembrane region" description="Helical" evidence="1">
    <location>
        <begin position="6"/>
        <end position="23"/>
    </location>
</feature>
<dbReference type="RefSeq" id="WP_189647581.1">
    <property type="nucleotide sequence ID" value="NZ_BMRC01000005.1"/>
</dbReference>
<reference evidence="2 3" key="1">
    <citation type="submission" date="2024-09" db="EMBL/GenBank/DDBJ databases">
        <authorList>
            <person name="Sun Q."/>
            <person name="Mori K."/>
        </authorList>
    </citation>
    <scope>NUCLEOTIDE SEQUENCE [LARGE SCALE GENOMIC DNA]</scope>
    <source>
        <strain evidence="2 3">CCM 3426</strain>
    </source>
</reference>
<evidence type="ECO:0008006" key="4">
    <source>
        <dbReference type="Google" id="ProtNLM"/>
    </source>
</evidence>
<gene>
    <name evidence="2" type="ORF">ACFFV7_45635</name>
</gene>